<keyword evidence="2" id="KW-1133">Transmembrane helix</keyword>
<comment type="caution">
    <text evidence="3">The sequence shown here is derived from an EMBL/GenBank/DDBJ whole genome shotgun (WGS) entry which is preliminary data.</text>
</comment>
<keyword evidence="2" id="KW-0472">Membrane</keyword>
<feature type="region of interest" description="Disordered" evidence="1">
    <location>
        <begin position="1"/>
        <end position="24"/>
    </location>
</feature>
<dbReference type="RefSeq" id="WP_307239419.1">
    <property type="nucleotide sequence ID" value="NZ_JAUSQZ010000001.1"/>
</dbReference>
<dbReference type="Proteomes" id="UP001235712">
    <property type="component" value="Unassembled WGS sequence"/>
</dbReference>
<name>A0ABT9NZG5_9ACTN</name>
<evidence type="ECO:0000313" key="4">
    <source>
        <dbReference type="Proteomes" id="UP001235712"/>
    </source>
</evidence>
<proteinExistence type="predicted"/>
<evidence type="ECO:0000313" key="3">
    <source>
        <dbReference type="EMBL" id="MDP9825539.1"/>
    </source>
</evidence>
<keyword evidence="4" id="KW-1185">Reference proteome</keyword>
<dbReference type="EMBL" id="JAUSQZ010000001">
    <property type="protein sequence ID" value="MDP9825539.1"/>
    <property type="molecule type" value="Genomic_DNA"/>
</dbReference>
<gene>
    <name evidence="3" type="ORF">J2S57_001288</name>
</gene>
<evidence type="ECO:0000256" key="1">
    <source>
        <dbReference type="SAM" id="MobiDB-lite"/>
    </source>
</evidence>
<feature type="transmembrane region" description="Helical" evidence="2">
    <location>
        <begin position="34"/>
        <end position="55"/>
    </location>
</feature>
<organism evidence="3 4">
    <name type="scientific">Kineosporia succinea</name>
    <dbReference type="NCBI Taxonomy" id="84632"/>
    <lineage>
        <taxon>Bacteria</taxon>
        <taxon>Bacillati</taxon>
        <taxon>Actinomycetota</taxon>
        <taxon>Actinomycetes</taxon>
        <taxon>Kineosporiales</taxon>
        <taxon>Kineosporiaceae</taxon>
        <taxon>Kineosporia</taxon>
    </lineage>
</organism>
<sequence>MGLRTRRRPLEGEARLPGDAGFPEDAGHEAVGQALLIAAVSAGALTAVALGLSVVDNLQSFISRLSTYLT</sequence>
<reference evidence="3 4" key="1">
    <citation type="submission" date="2023-07" db="EMBL/GenBank/DDBJ databases">
        <title>Sequencing the genomes of 1000 actinobacteria strains.</title>
        <authorList>
            <person name="Klenk H.-P."/>
        </authorList>
    </citation>
    <scope>NUCLEOTIDE SEQUENCE [LARGE SCALE GENOMIC DNA]</scope>
    <source>
        <strain evidence="3 4">DSM 44388</strain>
    </source>
</reference>
<protein>
    <submittedName>
        <fullName evidence="3">Uncharacterized protein</fullName>
    </submittedName>
</protein>
<evidence type="ECO:0000256" key="2">
    <source>
        <dbReference type="SAM" id="Phobius"/>
    </source>
</evidence>
<accession>A0ABT9NZG5</accession>
<keyword evidence="2" id="KW-0812">Transmembrane</keyword>